<accession>X0W8C1</accession>
<name>X0W8C1_9ZZZZ</name>
<organism evidence="1">
    <name type="scientific">marine sediment metagenome</name>
    <dbReference type="NCBI Taxonomy" id="412755"/>
    <lineage>
        <taxon>unclassified sequences</taxon>
        <taxon>metagenomes</taxon>
        <taxon>ecological metagenomes</taxon>
    </lineage>
</organism>
<reference evidence="1" key="1">
    <citation type="journal article" date="2014" name="Front. Microbiol.">
        <title>High frequency of phylogenetically diverse reductive dehalogenase-homologous genes in deep subseafloor sedimentary metagenomes.</title>
        <authorList>
            <person name="Kawai M."/>
            <person name="Futagami T."/>
            <person name="Toyoda A."/>
            <person name="Takaki Y."/>
            <person name="Nishi S."/>
            <person name="Hori S."/>
            <person name="Arai W."/>
            <person name="Tsubouchi T."/>
            <person name="Morono Y."/>
            <person name="Uchiyama I."/>
            <person name="Ito T."/>
            <person name="Fujiyama A."/>
            <person name="Inagaki F."/>
            <person name="Takami H."/>
        </authorList>
    </citation>
    <scope>NUCLEOTIDE SEQUENCE</scope>
    <source>
        <strain evidence="1">Expedition CK06-06</strain>
    </source>
</reference>
<dbReference type="EMBL" id="BARS01033605">
    <property type="protein sequence ID" value="GAG27204.1"/>
    <property type="molecule type" value="Genomic_DNA"/>
</dbReference>
<evidence type="ECO:0000313" key="1">
    <source>
        <dbReference type="EMBL" id="GAG27204.1"/>
    </source>
</evidence>
<gene>
    <name evidence="1" type="ORF">S01H1_52021</name>
</gene>
<comment type="caution">
    <text evidence="1">The sequence shown here is derived from an EMBL/GenBank/DDBJ whole genome shotgun (WGS) entry which is preliminary data.</text>
</comment>
<protein>
    <submittedName>
        <fullName evidence="1">Uncharacterized protein</fullName>
    </submittedName>
</protein>
<proteinExistence type="predicted"/>
<dbReference type="AlphaFoldDB" id="X0W8C1"/>
<sequence>MTWLKKNIPKGAATVGGIQWCGGSIQSSTCPTSAYSPWAARHCFLIGNDESQGLYLADVQAEKVYVGNQEIKKWLMNPPNKDGGANQDMQTEFLWILLSGRKDSTGNPDWSEPLRVIHPDAAQDAKLGVADMEID</sequence>